<name>A0ABT2UGM9_9BACL</name>
<dbReference type="PROSITE" id="PS51125">
    <property type="entry name" value="NHL"/>
    <property type="match status" value="2"/>
</dbReference>
<dbReference type="Proteomes" id="UP001652445">
    <property type="component" value="Unassembled WGS sequence"/>
</dbReference>
<sequence length="317" mass="34643">MSSETNYKFEPQDYGMVLNNVAGVAVNSQGNLYALVRGEVPVLIFNSDGQYVGGWGKGLIGGPHGIFIDSDDFVYCVDSKQNIVMKFSPDGQLLLTLGTAGESSDSGCIGGDFKTVTQGAGPFNKPTNAATSPSGDIFVSDGYGNARVHRFSADGTLIKSWGEPGYEPGQFHLPHGIAVDQNSLVYVADRENDRIQIFDIDGNLQAIWENLYRPTDICIKDGFVYVSEVGHRMYIDNVLFKPSSNPPWSQIRVFDLAGVEKTRIGGPEGWKAGNFFAAHSICVDQEGSIYVGEVIWPAHEISTPEDLHHALQKFRRL</sequence>
<feature type="repeat" description="NHL" evidence="2">
    <location>
        <begin position="162"/>
        <end position="201"/>
    </location>
</feature>
<dbReference type="CDD" id="cd14958">
    <property type="entry name" value="NHL_PAL_like"/>
    <property type="match status" value="1"/>
</dbReference>
<keyword evidence="1" id="KW-0677">Repeat</keyword>
<dbReference type="Gene3D" id="2.120.10.30">
    <property type="entry name" value="TolB, C-terminal domain"/>
    <property type="match status" value="1"/>
</dbReference>
<keyword evidence="3" id="KW-0456">Lyase</keyword>
<dbReference type="RefSeq" id="WP_262684500.1">
    <property type="nucleotide sequence ID" value="NZ_JAOQIO010000038.1"/>
</dbReference>
<dbReference type="EMBL" id="JAOQIO010000038">
    <property type="protein sequence ID" value="MCU6793196.1"/>
    <property type="molecule type" value="Genomic_DNA"/>
</dbReference>
<dbReference type="InterPro" id="IPR001258">
    <property type="entry name" value="NHL_repeat"/>
</dbReference>
<dbReference type="InterPro" id="IPR050952">
    <property type="entry name" value="TRIM-NHL_E3_ligases"/>
</dbReference>
<reference evidence="3 4" key="1">
    <citation type="submission" date="2022-09" db="EMBL/GenBank/DDBJ databases">
        <authorList>
            <person name="Han X.L."/>
            <person name="Wang Q."/>
            <person name="Lu T."/>
        </authorList>
    </citation>
    <scope>NUCLEOTIDE SEQUENCE [LARGE SCALE GENOMIC DNA]</scope>
    <source>
        <strain evidence="3 4">WQ 127069</strain>
    </source>
</reference>
<comment type="caution">
    <text evidence="3">The sequence shown here is derived from an EMBL/GenBank/DDBJ whole genome shotgun (WGS) entry which is preliminary data.</text>
</comment>
<gene>
    <name evidence="3" type="ORF">OB236_13820</name>
</gene>
<keyword evidence="4" id="KW-1185">Reference proteome</keyword>
<dbReference type="PANTHER" id="PTHR24104">
    <property type="entry name" value="E3 UBIQUITIN-PROTEIN LIGASE NHLRC1-RELATED"/>
    <property type="match status" value="1"/>
</dbReference>
<protein>
    <submittedName>
        <fullName evidence="3">Peptidyl-alpha-hydroxyglycine alpha-amidating lyase family protein</fullName>
    </submittedName>
</protein>
<evidence type="ECO:0000256" key="2">
    <source>
        <dbReference type="PROSITE-ProRule" id="PRU00504"/>
    </source>
</evidence>
<dbReference type="PANTHER" id="PTHR24104:SF25">
    <property type="entry name" value="PROTEIN LIN-41"/>
    <property type="match status" value="1"/>
</dbReference>
<feature type="repeat" description="NHL" evidence="2">
    <location>
        <begin position="110"/>
        <end position="154"/>
    </location>
</feature>
<dbReference type="Pfam" id="PF01436">
    <property type="entry name" value="NHL"/>
    <property type="match status" value="1"/>
</dbReference>
<accession>A0ABT2UGM9</accession>
<evidence type="ECO:0000313" key="3">
    <source>
        <dbReference type="EMBL" id="MCU6793196.1"/>
    </source>
</evidence>
<dbReference type="SUPFAM" id="SSF101898">
    <property type="entry name" value="NHL repeat"/>
    <property type="match status" value="1"/>
</dbReference>
<dbReference type="InterPro" id="IPR011042">
    <property type="entry name" value="6-blade_b-propeller_TolB-like"/>
</dbReference>
<evidence type="ECO:0000313" key="4">
    <source>
        <dbReference type="Proteomes" id="UP001652445"/>
    </source>
</evidence>
<evidence type="ECO:0000256" key="1">
    <source>
        <dbReference type="ARBA" id="ARBA00022737"/>
    </source>
</evidence>
<proteinExistence type="predicted"/>
<organism evidence="3 4">
    <name type="scientific">Paenibacillus baimaensis</name>
    <dbReference type="NCBI Taxonomy" id="2982185"/>
    <lineage>
        <taxon>Bacteria</taxon>
        <taxon>Bacillati</taxon>
        <taxon>Bacillota</taxon>
        <taxon>Bacilli</taxon>
        <taxon>Bacillales</taxon>
        <taxon>Paenibacillaceae</taxon>
        <taxon>Paenibacillus</taxon>
    </lineage>
</organism>
<dbReference type="GO" id="GO:0016829">
    <property type="term" value="F:lyase activity"/>
    <property type="evidence" value="ECO:0007669"/>
    <property type="project" value="UniProtKB-KW"/>
</dbReference>